<reference evidence="1" key="2">
    <citation type="journal article" date="2015" name="Data Brief">
        <title>Shoot transcriptome of the giant reed, Arundo donax.</title>
        <authorList>
            <person name="Barrero R.A."/>
            <person name="Guerrero F.D."/>
            <person name="Moolhuijzen P."/>
            <person name="Goolsby J.A."/>
            <person name="Tidwell J."/>
            <person name="Bellgard S.E."/>
            <person name="Bellgard M.I."/>
        </authorList>
    </citation>
    <scope>NUCLEOTIDE SEQUENCE</scope>
    <source>
        <tissue evidence="1">Shoot tissue taken approximately 20 cm above the soil surface</tissue>
    </source>
</reference>
<protein>
    <submittedName>
        <fullName evidence="1">Uncharacterized protein</fullName>
    </submittedName>
</protein>
<dbReference type="EMBL" id="GBRH01170754">
    <property type="protein sequence ID" value="JAE27142.1"/>
    <property type="molecule type" value="Transcribed_RNA"/>
</dbReference>
<sequence length="47" mass="5451">MPIQHICILKLPSSHVLQDYICIPSEIFPFLFKCAKLYKSIRTCPTL</sequence>
<dbReference type="AlphaFoldDB" id="A0A0A9GRU3"/>
<reference evidence="1" key="1">
    <citation type="submission" date="2014-09" db="EMBL/GenBank/DDBJ databases">
        <authorList>
            <person name="Magalhaes I.L.F."/>
            <person name="Oliveira U."/>
            <person name="Santos F.R."/>
            <person name="Vidigal T.H.D.A."/>
            <person name="Brescovit A.D."/>
            <person name="Santos A.J."/>
        </authorList>
    </citation>
    <scope>NUCLEOTIDE SEQUENCE</scope>
    <source>
        <tissue evidence="1">Shoot tissue taken approximately 20 cm above the soil surface</tissue>
    </source>
</reference>
<evidence type="ECO:0000313" key="1">
    <source>
        <dbReference type="EMBL" id="JAE27142.1"/>
    </source>
</evidence>
<name>A0A0A9GRU3_ARUDO</name>
<proteinExistence type="predicted"/>
<accession>A0A0A9GRU3</accession>
<organism evidence="1">
    <name type="scientific">Arundo donax</name>
    <name type="common">Giant reed</name>
    <name type="synonym">Donax arundinaceus</name>
    <dbReference type="NCBI Taxonomy" id="35708"/>
    <lineage>
        <taxon>Eukaryota</taxon>
        <taxon>Viridiplantae</taxon>
        <taxon>Streptophyta</taxon>
        <taxon>Embryophyta</taxon>
        <taxon>Tracheophyta</taxon>
        <taxon>Spermatophyta</taxon>
        <taxon>Magnoliopsida</taxon>
        <taxon>Liliopsida</taxon>
        <taxon>Poales</taxon>
        <taxon>Poaceae</taxon>
        <taxon>PACMAD clade</taxon>
        <taxon>Arundinoideae</taxon>
        <taxon>Arundineae</taxon>
        <taxon>Arundo</taxon>
    </lineage>
</organism>